<proteinExistence type="inferred from homology"/>
<dbReference type="Pfam" id="PF08281">
    <property type="entry name" value="Sigma70_r4_2"/>
    <property type="match status" value="1"/>
</dbReference>
<evidence type="ECO:0000259" key="7">
    <source>
        <dbReference type="Pfam" id="PF08281"/>
    </source>
</evidence>
<dbReference type="InterPro" id="IPR036388">
    <property type="entry name" value="WH-like_DNA-bd_sf"/>
</dbReference>
<dbReference type="SUPFAM" id="SSF88946">
    <property type="entry name" value="Sigma2 domain of RNA polymerase sigma factors"/>
    <property type="match status" value="1"/>
</dbReference>
<dbReference type="InterPro" id="IPR007627">
    <property type="entry name" value="RNA_pol_sigma70_r2"/>
</dbReference>
<organism evidence="8 9">
    <name type="scientific">Kineococcus gynurae</name>
    <dbReference type="NCBI Taxonomy" id="452979"/>
    <lineage>
        <taxon>Bacteria</taxon>
        <taxon>Bacillati</taxon>
        <taxon>Actinomycetota</taxon>
        <taxon>Actinomycetes</taxon>
        <taxon>Kineosporiales</taxon>
        <taxon>Kineosporiaceae</taxon>
        <taxon>Kineococcus</taxon>
    </lineage>
</organism>
<comment type="similarity">
    <text evidence="1">Belongs to the sigma-70 factor family. ECF subfamily.</text>
</comment>
<dbReference type="Pfam" id="PF04542">
    <property type="entry name" value="Sigma70_r2"/>
    <property type="match status" value="1"/>
</dbReference>
<dbReference type="Gene3D" id="1.10.1740.10">
    <property type="match status" value="1"/>
</dbReference>
<dbReference type="PANTHER" id="PTHR43133:SF8">
    <property type="entry name" value="RNA POLYMERASE SIGMA FACTOR HI_1459-RELATED"/>
    <property type="match status" value="1"/>
</dbReference>
<evidence type="ECO:0000256" key="3">
    <source>
        <dbReference type="ARBA" id="ARBA00023082"/>
    </source>
</evidence>
<dbReference type="EMBL" id="JBHMDM010000004">
    <property type="protein sequence ID" value="MFB9376979.1"/>
    <property type="molecule type" value="Genomic_DNA"/>
</dbReference>
<gene>
    <name evidence="8" type="ORF">ACFFVI_08355</name>
</gene>
<dbReference type="PANTHER" id="PTHR43133">
    <property type="entry name" value="RNA POLYMERASE ECF-TYPE SIGMA FACTO"/>
    <property type="match status" value="1"/>
</dbReference>
<evidence type="ECO:0000256" key="1">
    <source>
        <dbReference type="ARBA" id="ARBA00010641"/>
    </source>
</evidence>
<dbReference type="Proteomes" id="UP001589748">
    <property type="component" value="Unassembled WGS sequence"/>
</dbReference>
<sequence>MRDRDEAAFDAFAVSAMPRLRRLAYAWCHDWHHSDDVVQDTMERVYAAWPRVRRGGEEFAYARTTLVRRLITENRRAWRRRESLSLDENLAGGTRVVAPEQLADLVDRLDALELLRHLPVRQRAVAVLRFLEDLPISEVADLLQCSEGTIKSQAHHARRFLTQRLADPHSPDGVR</sequence>
<dbReference type="RefSeq" id="WP_380135387.1">
    <property type="nucleotide sequence ID" value="NZ_JBHLUI010000003.1"/>
</dbReference>
<evidence type="ECO:0000313" key="8">
    <source>
        <dbReference type="EMBL" id="MFB9376979.1"/>
    </source>
</evidence>
<dbReference type="NCBIfam" id="TIGR02937">
    <property type="entry name" value="sigma70-ECF"/>
    <property type="match status" value="1"/>
</dbReference>
<accession>A0ABV5LSC9</accession>
<dbReference type="InterPro" id="IPR039425">
    <property type="entry name" value="RNA_pol_sigma-70-like"/>
</dbReference>
<dbReference type="Gene3D" id="1.10.10.10">
    <property type="entry name" value="Winged helix-like DNA-binding domain superfamily/Winged helix DNA-binding domain"/>
    <property type="match status" value="1"/>
</dbReference>
<dbReference type="InterPro" id="IPR014284">
    <property type="entry name" value="RNA_pol_sigma-70_dom"/>
</dbReference>
<keyword evidence="9" id="KW-1185">Reference proteome</keyword>
<dbReference type="InterPro" id="IPR013249">
    <property type="entry name" value="RNA_pol_sigma70_r4_t2"/>
</dbReference>
<feature type="domain" description="RNA polymerase sigma factor 70 region 4 type 2" evidence="7">
    <location>
        <begin position="111"/>
        <end position="161"/>
    </location>
</feature>
<evidence type="ECO:0000259" key="6">
    <source>
        <dbReference type="Pfam" id="PF04542"/>
    </source>
</evidence>
<evidence type="ECO:0000256" key="4">
    <source>
        <dbReference type="ARBA" id="ARBA00023125"/>
    </source>
</evidence>
<keyword evidence="5" id="KW-0804">Transcription</keyword>
<protein>
    <submittedName>
        <fullName evidence="8">RNA polymerase sigma factor</fullName>
    </submittedName>
</protein>
<keyword evidence="2" id="KW-0805">Transcription regulation</keyword>
<keyword evidence="4" id="KW-0238">DNA-binding</keyword>
<feature type="domain" description="RNA polymerase sigma-70 region 2" evidence="6">
    <location>
        <begin position="17"/>
        <end position="80"/>
    </location>
</feature>
<keyword evidence="3" id="KW-0731">Sigma factor</keyword>
<evidence type="ECO:0000256" key="2">
    <source>
        <dbReference type="ARBA" id="ARBA00023015"/>
    </source>
</evidence>
<comment type="caution">
    <text evidence="8">The sequence shown here is derived from an EMBL/GenBank/DDBJ whole genome shotgun (WGS) entry which is preliminary data.</text>
</comment>
<name>A0ABV5LSC9_9ACTN</name>
<reference evidence="8 9" key="1">
    <citation type="submission" date="2024-09" db="EMBL/GenBank/DDBJ databases">
        <authorList>
            <person name="Sun Q."/>
            <person name="Mori K."/>
        </authorList>
    </citation>
    <scope>NUCLEOTIDE SEQUENCE [LARGE SCALE GENOMIC DNA]</scope>
    <source>
        <strain evidence="8 9">TISTR 1856</strain>
    </source>
</reference>
<evidence type="ECO:0000256" key="5">
    <source>
        <dbReference type="ARBA" id="ARBA00023163"/>
    </source>
</evidence>
<evidence type="ECO:0000313" key="9">
    <source>
        <dbReference type="Proteomes" id="UP001589748"/>
    </source>
</evidence>
<dbReference type="InterPro" id="IPR013325">
    <property type="entry name" value="RNA_pol_sigma_r2"/>
</dbReference>
<dbReference type="InterPro" id="IPR013324">
    <property type="entry name" value="RNA_pol_sigma_r3/r4-like"/>
</dbReference>
<dbReference type="SUPFAM" id="SSF88659">
    <property type="entry name" value="Sigma3 and sigma4 domains of RNA polymerase sigma factors"/>
    <property type="match status" value="1"/>
</dbReference>